<comment type="catalytic activity">
    <reaction evidence="1 9 10">
        <text>[protein]-peptidylproline (omega=180) = [protein]-peptidylproline (omega=0)</text>
        <dbReference type="Rhea" id="RHEA:16237"/>
        <dbReference type="Rhea" id="RHEA-COMP:10747"/>
        <dbReference type="Rhea" id="RHEA-COMP:10748"/>
        <dbReference type="ChEBI" id="CHEBI:83833"/>
        <dbReference type="ChEBI" id="CHEBI:83834"/>
        <dbReference type="EC" id="5.2.1.8"/>
    </reaction>
</comment>
<dbReference type="EC" id="5.2.1.8" evidence="10"/>
<sequence length="161" mass="16972">MLIAANKAVSIDYTLTNDAGEVIDSSAGGAPLVYLHGAGNIIPGLEKALEGKQGGDQIQVAIEPQDAYGEYSPELVATLNRAMFEGVDELEVGMQFHASGPDGGMQIVTIRDVEGDDVIVDGNHPLAGQRLNFDVKVVNVRDASEEEVAHGHVHGEGGHHH</sequence>
<dbReference type="AlphaFoldDB" id="A0A023WQC2"/>
<accession>A0A023WQC2</accession>
<evidence type="ECO:0000256" key="8">
    <source>
        <dbReference type="ARBA" id="ARBA00037071"/>
    </source>
</evidence>
<keyword evidence="6" id="KW-0143">Chaperone</keyword>
<evidence type="ECO:0000313" key="12">
    <source>
        <dbReference type="Proteomes" id="UP000025238"/>
    </source>
</evidence>
<dbReference type="OrthoDB" id="9808891at2"/>
<comment type="similarity">
    <text evidence="3 10">Belongs to the FKBP-type PPIase family.</text>
</comment>
<evidence type="ECO:0000256" key="6">
    <source>
        <dbReference type="ARBA" id="ARBA00023186"/>
    </source>
</evidence>
<dbReference type="KEGG" id="pstu:UIB01_05100"/>
<dbReference type="InterPro" id="IPR001179">
    <property type="entry name" value="PPIase_FKBP_dom"/>
</dbReference>
<evidence type="ECO:0000256" key="9">
    <source>
        <dbReference type="PROSITE-ProRule" id="PRU00277"/>
    </source>
</evidence>
<name>A0A023WQC2_STUST</name>
<evidence type="ECO:0000256" key="7">
    <source>
        <dbReference type="ARBA" id="ARBA00023235"/>
    </source>
</evidence>
<proteinExistence type="inferred from homology"/>
<evidence type="ECO:0000313" key="11">
    <source>
        <dbReference type="EMBL" id="AHY41885.1"/>
    </source>
</evidence>
<dbReference type="GO" id="GO:0042026">
    <property type="term" value="P:protein refolding"/>
    <property type="evidence" value="ECO:0007669"/>
    <property type="project" value="UniProtKB-ARBA"/>
</dbReference>
<dbReference type="EMBL" id="CP007509">
    <property type="protein sequence ID" value="AHY41885.1"/>
    <property type="molecule type" value="Genomic_DNA"/>
</dbReference>
<dbReference type="RefSeq" id="WP_003302716.1">
    <property type="nucleotide sequence ID" value="NZ_JAIVLU010000001.1"/>
</dbReference>
<evidence type="ECO:0000256" key="3">
    <source>
        <dbReference type="ARBA" id="ARBA00006577"/>
    </source>
</evidence>
<reference evidence="11 12" key="1">
    <citation type="submission" date="2014-03" db="EMBL/GenBank/DDBJ databases">
        <title>Complete genome sequence of Pseudomonas stutzeri 19SMN4.</title>
        <authorList>
            <person name="Brunet-Galmes I."/>
            <person name="Nogales B."/>
            <person name="Busquets A."/>
            <person name="Pena A."/>
            <person name="Gomila M."/>
            <person name="Garcia-Valdes E."/>
            <person name="Lalucat J."/>
            <person name="Bennasar A."/>
            <person name="Bosch R."/>
        </authorList>
    </citation>
    <scope>NUCLEOTIDE SEQUENCE [LARGE SCALE GENOMIC DNA]</scope>
    <source>
        <strain evidence="11 12">19SMN4</strain>
    </source>
</reference>
<keyword evidence="5 9" id="KW-0697">Rotamase</keyword>
<keyword evidence="7 9" id="KW-0413">Isomerase</keyword>
<dbReference type="GO" id="GO:0003755">
    <property type="term" value="F:peptidyl-prolyl cis-trans isomerase activity"/>
    <property type="evidence" value="ECO:0007669"/>
    <property type="project" value="UniProtKB-UniRule"/>
</dbReference>
<dbReference type="Proteomes" id="UP000025238">
    <property type="component" value="Chromosome"/>
</dbReference>
<evidence type="ECO:0000256" key="10">
    <source>
        <dbReference type="RuleBase" id="RU003915"/>
    </source>
</evidence>
<evidence type="ECO:0000256" key="2">
    <source>
        <dbReference type="ARBA" id="ARBA00004496"/>
    </source>
</evidence>
<organism evidence="11 12">
    <name type="scientific">Stutzerimonas stutzeri</name>
    <name type="common">Pseudomonas stutzeri</name>
    <dbReference type="NCBI Taxonomy" id="316"/>
    <lineage>
        <taxon>Bacteria</taxon>
        <taxon>Pseudomonadati</taxon>
        <taxon>Pseudomonadota</taxon>
        <taxon>Gammaproteobacteria</taxon>
        <taxon>Pseudomonadales</taxon>
        <taxon>Pseudomonadaceae</taxon>
        <taxon>Stutzerimonas</taxon>
    </lineage>
</organism>
<dbReference type="Gene3D" id="3.10.50.40">
    <property type="match status" value="1"/>
</dbReference>
<dbReference type="InterPro" id="IPR046357">
    <property type="entry name" value="PPIase_dom_sf"/>
</dbReference>
<protein>
    <recommendedName>
        <fullName evidence="10">Peptidyl-prolyl cis-trans isomerase</fullName>
        <ecNumber evidence="10">5.2.1.8</ecNumber>
    </recommendedName>
</protein>
<comment type="subcellular location">
    <subcellularLocation>
        <location evidence="2">Cytoplasm</location>
    </subcellularLocation>
</comment>
<evidence type="ECO:0000256" key="1">
    <source>
        <dbReference type="ARBA" id="ARBA00000971"/>
    </source>
</evidence>
<comment type="function">
    <text evidence="8">Also involved in hydrogenase metallocenter assembly, probably by participating in the nickel insertion step. This function in hydrogenase biosynthesis requires chaperone activity and the presence of the metal-binding domain, but not PPIase activity.</text>
</comment>
<keyword evidence="4" id="KW-0963">Cytoplasm</keyword>
<dbReference type="PROSITE" id="PS50059">
    <property type="entry name" value="FKBP_PPIASE"/>
    <property type="match status" value="1"/>
</dbReference>
<dbReference type="PANTHER" id="PTHR47861:SF3">
    <property type="entry name" value="FKBP-TYPE PEPTIDYL-PROLYL CIS-TRANS ISOMERASE SLYD"/>
    <property type="match status" value="1"/>
</dbReference>
<evidence type="ECO:0000256" key="4">
    <source>
        <dbReference type="ARBA" id="ARBA00022490"/>
    </source>
</evidence>
<gene>
    <name evidence="11" type="ORF">UIB01_05100</name>
</gene>
<evidence type="ECO:0000256" key="5">
    <source>
        <dbReference type="ARBA" id="ARBA00023110"/>
    </source>
</evidence>
<dbReference type="Pfam" id="PF00254">
    <property type="entry name" value="FKBP_C"/>
    <property type="match status" value="1"/>
</dbReference>
<dbReference type="PATRIC" id="fig|316.97.peg.1038"/>
<dbReference type="PANTHER" id="PTHR47861">
    <property type="entry name" value="FKBP-TYPE PEPTIDYL-PROLYL CIS-TRANS ISOMERASE SLYD"/>
    <property type="match status" value="1"/>
</dbReference>
<dbReference type="SUPFAM" id="SSF54534">
    <property type="entry name" value="FKBP-like"/>
    <property type="match status" value="1"/>
</dbReference>
<dbReference type="GO" id="GO:0005737">
    <property type="term" value="C:cytoplasm"/>
    <property type="evidence" value="ECO:0007669"/>
    <property type="project" value="UniProtKB-SubCell"/>
</dbReference>